<evidence type="ECO:0000313" key="1">
    <source>
        <dbReference type="EMBL" id="CAG8602102.1"/>
    </source>
</evidence>
<name>A0A9N9CFX4_9GLOM</name>
<accession>A0A9N9CFX4</accession>
<organism evidence="1 2">
    <name type="scientific">Cetraspora pellucida</name>
    <dbReference type="NCBI Taxonomy" id="1433469"/>
    <lineage>
        <taxon>Eukaryota</taxon>
        <taxon>Fungi</taxon>
        <taxon>Fungi incertae sedis</taxon>
        <taxon>Mucoromycota</taxon>
        <taxon>Glomeromycotina</taxon>
        <taxon>Glomeromycetes</taxon>
        <taxon>Diversisporales</taxon>
        <taxon>Gigasporaceae</taxon>
        <taxon>Cetraspora</taxon>
    </lineage>
</organism>
<sequence>MNLVYSYIQKLKNKYALVAEKSESVKAWLDFIYESLLEDFDETANKLFALKSNNNKSNIERTQATIEENFNSLSAELWSSHLMPNLLTATKDK</sequence>
<reference evidence="1" key="1">
    <citation type="submission" date="2021-06" db="EMBL/GenBank/DDBJ databases">
        <authorList>
            <person name="Kallberg Y."/>
            <person name="Tangrot J."/>
            <person name="Rosling A."/>
        </authorList>
    </citation>
    <scope>NUCLEOTIDE SEQUENCE</scope>
    <source>
        <strain evidence="1">FL966</strain>
    </source>
</reference>
<proteinExistence type="predicted"/>
<dbReference type="Proteomes" id="UP000789759">
    <property type="component" value="Unassembled WGS sequence"/>
</dbReference>
<dbReference type="OrthoDB" id="10471563at2759"/>
<gene>
    <name evidence="1" type="ORF">CPELLU_LOCUS7044</name>
</gene>
<evidence type="ECO:0000313" key="2">
    <source>
        <dbReference type="Proteomes" id="UP000789759"/>
    </source>
</evidence>
<keyword evidence="2" id="KW-1185">Reference proteome</keyword>
<dbReference type="AlphaFoldDB" id="A0A9N9CFX4"/>
<protein>
    <submittedName>
        <fullName evidence="1">10435_t:CDS:1</fullName>
    </submittedName>
</protein>
<dbReference type="EMBL" id="CAJVQA010004590">
    <property type="protein sequence ID" value="CAG8602102.1"/>
    <property type="molecule type" value="Genomic_DNA"/>
</dbReference>
<comment type="caution">
    <text evidence="1">The sequence shown here is derived from an EMBL/GenBank/DDBJ whole genome shotgun (WGS) entry which is preliminary data.</text>
</comment>